<dbReference type="OrthoDB" id="1436450at2759"/>
<dbReference type="AlphaFoldDB" id="A0A1R2BB82"/>
<evidence type="ECO:0000256" key="2">
    <source>
        <dbReference type="ARBA" id="ARBA00022692"/>
    </source>
</evidence>
<proteinExistence type="predicted"/>
<feature type="transmembrane region" description="Helical" evidence="5">
    <location>
        <begin position="36"/>
        <end position="55"/>
    </location>
</feature>
<dbReference type="PANTHER" id="PTHR23051:SF0">
    <property type="entry name" value="SOLUTE CARRIER FAMILY 35 MEMBER F5"/>
    <property type="match status" value="1"/>
</dbReference>
<evidence type="ECO:0000256" key="4">
    <source>
        <dbReference type="ARBA" id="ARBA00023136"/>
    </source>
</evidence>
<dbReference type="InterPro" id="IPR004853">
    <property type="entry name" value="Sugar_P_trans_dom"/>
</dbReference>
<dbReference type="GO" id="GO:0016020">
    <property type="term" value="C:membrane"/>
    <property type="evidence" value="ECO:0007669"/>
    <property type="project" value="UniProtKB-SubCell"/>
</dbReference>
<organism evidence="7 8">
    <name type="scientific">Stentor coeruleus</name>
    <dbReference type="NCBI Taxonomy" id="5963"/>
    <lineage>
        <taxon>Eukaryota</taxon>
        <taxon>Sar</taxon>
        <taxon>Alveolata</taxon>
        <taxon>Ciliophora</taxon>
        <taxon>Postciliodesmatophora</taxon>
        <taxon>Heterotrichea</taxon>
        <taxon>Heterotrichida</taxon>
        <taxon>Stentoridae</taxon>
        <taxon>Stentor</taxon>
    </lineage>
</organism>
<dbReference type="InterPro" id="IPR037185">
    <property type="entry name" value="EmrE-like"/>
</dbReference>
<accession>A0A1R2BB82</accession>
<evidence type="ECO:0000313" key="7">
    <source>
        <dbReference type="EMBL" id="OMJ74024.1"/>
    </source>
</evidence>
<keyword evidence="3 5" id="KW-1133">Transmembrane helix</keyword>
<protein>
    <recommendedName>
        <fullName evidence="6">Sugar phosphate transporter domain-containing protein</fullName>
    </recommendedName>
</protein>
<feature type="domain" description="Sugar phosphate transporter" evidence="6">
    <location>
        <begin position="26"/>
        <end position="272"/>
    </location>
</feature>
<evidence type="ECO:0000256" key="1">
    <source>
        <dbReference type="ARBA" id="ARBA00004141"/>
    </source>
</evidence>
<comment type="subcellular location">
    <subcellularLocation>
        <location evidence="1">Membrane</location>
        <topology evidence="1">Multi-pass membrane protein</topology>
    </subcellularLocation>
</comment>
<dbReference type="EMBL" id="MPUH01000779">
    <property type="protein sequence ID" value="OMJ74024.1"/>
    <property type="molecule type" value="Genomic_DNA"/>
</dbReference>
<keyword evidence="4 5" id="KW-0472">Membrane</keyword>
<dbReference type="SUPFAM" id="SSF103481">
    <property type="entry name" value="Multidrug resistance efflux transporter EmrE"/>
    <property type="match status" value="2"/>
</dbReference>
<feature type="transmembrane region" description="Helical" evidence="5">
    <location>
        <begin position="157"/>
        <end position="177"/>
    </location>
</feature>
<dbReference type="Pfam" id="PF03151">
    <property type="entry name" value="TPT"/>
    <property type="match status" value="1"/>
</dbReference>
<feature type="transmembrane region" description="Helical" evidence="5">
    <location>
        <begin position="67"/>
        <end position="89"/>
    </location>
</feature>
<gene>
    <name evidence="7" type="ORF">SteCoe_27141</name>
</gene>
<reference evidence="7 8" key="1">
    <citation type="submission" date="2016-11" db="EMBL/GenBank/DDBJ databases">
        <title>The macronuclear genome of Stentor coeruleus: a giant cell with tiny introns.</title>
        <authorList>
            <person name="Slabodnick M."/>
            <person name="Ruby J.G."/>
            <person name="Reiff S.B."/>
            <person name="Swart E.C."/>
            <person name="Gosai S."/>
            <person name="Prabakaran S."/>
            <person name="Witkowska E."/>
            <person name="Larue G.E."/>
            <person name="Fisher S."/>
            <person name="Freeman R.M."/>
            <person name="Gunawardena J."/>
            <person name="Chu W."/>
            <person name="Stover N.A."/>
            <person name="Gregory B.D."/>
            <person name="Nowacki M."/>
            <person name="Derisi J."/>
            <person name="Roy S.W."/>
            <person name="Marshall W.F."/>
            <person name="Sood P."/>
        </authorList>
    </citation>
    <scope>NUCLEOTIDE SEQUENCE [LARGE SCALE GENOMIC DNA]</scope>
    <source>
        <strain evidence="7">WM001</strain>
    </source>
</reference>
<keyword evidence="8" id="KW-1185">Reference proteome</keyword>
<sequence>MKNPLVGGIMLFAVVIIWVASSTTIQLILTNYPKPYLLTYITTSMFSCYLLSLLWKRDQIVKKSTPTLYKTSISALKFCPLWFFANYFFNVSLNLTSISSNTILSSTSGIFTLLFTIIFLGSHSNAYKWLSVLISFGGVICIGLSESNEGDESLVGDLFAILGAMLYAGYSVCLKGLGEIDTVLLFGCVGVINCFALLPGIFLLNSSGVEVFEAPEAMDATLILGNALIGSMVCDLMFAWSVDYLTPAVCTLGLSLTIPLSMLVDSVLKKVSFSSRYYIGAGMILVGFIMISIVEEDRKDKDLDIEGSEDRELLIAEI</sequence>
<feature type="transmembrane region" description="Helical" evidence="5">
    <location>
        <begin position="126"/>
        <end position="145"/>
    </location>
</feature>
<feature type="transmembrane region" description="Helical" evidence="5">
    <location>
        <begin position="276"/>
        <end position="294"/>
    </location>
</feature>
<feature type="transmembrane region" description="Helical" evidence="5">
    <location>
        <begin position="101"/>
        <end position="120"/>
    </location>
</feature>
<keyword evidence="2 5" id="KW-0812">Transmembrane</keyword>
<comment type="caution">
    <text evidence="7">The sequence shown here is derived from an EMBL/GenBank/DDBJ whole genome shotgun (WGS) entry which is preliminary data.</text>
</comment>
<feature type="transmembrane region" description="Helical" evidence="5">
    <location>
        <begin position="217"/>
        <end position="238"/>
    </location>
</feature>
<name>A0A1R2BB82_9CILI</name>
<evidence type="ECO:0000256" key="5">
    <source>
        <dbReference type="SAM" id="Phobius"/>
    </source>
</evidence>
<feature type="transmembrane region" description="Helical" evidence="5">
    <location>
        <begin position="183"/>
        <end position="205"/>
    </location>
</feature>
<dbReference type="PANTHER" id="PTHR23051">
    <property type="entry name" value="SOLUTE CARRIER FAMILY 35, MEMBER F5"/>
    <property type="match status" value="1"/>
</dbReference>
<dbReference type="Proteomes" id="UP000187209">
    <property type="component" value="Unassembled WGS sequence"/>
</dbReference>
<feature type="transmembrane region" description="Helical" evidence="5">
    <location>
        <begin position="6"/>
        <end position="29"/>
    </location>
</feature>
<evidence type="ECO:0000259" key="6">
    <source>
        <dbReference type="Pfam" id="PF03151"/>
    </source>
</evidence>
<evidence type="ECO:0000256" key="3">
    <source>
        <dbReference type="ARBA" id="ARBA00022989"/>
    </source>
</evidence>
<evidence type="ECO:0000313" key="8">
    <source>
        <dbReference type="Proteomes" id="UP000187209"/>
    </source>
</evidence>